<dbReference type="Proteomes" id="UP000606600">
    <property type="component" value="Unassembled WGS sequence"/>
</dbReference>
<dbReference type="InterPro" id="IPR050312">
    <property type="entry name" value="IolE/XylAMocC-like"/>
</dbReference>
<name>A0ABR7WNE6_9SPHI</name>
<dbReference type="GO" id="GO:0016853">
    <property type="term" value="F:isomerase activity"/>
    <property type="evidence" value="ECO:0007669"/>
    <property type="project" value="UniProtKB-KW"/>
</dbReference>
<dbReference type="InterPro" id="IPR036237">
    <property type="entry name" value="Xyl_isomerase-like_sf"/>
</dbReference>
<dbReference type="PROSITE" id="PS51318">
    <property type="entry name" value="TAT"/>
    <property type="match status" value="1"/>
</dbReference>
<dbReference type="SUPFAM" id="SSF51658">
    <property type="entry name" value="Xylose isomerase-like"/>
    <property type="match status" value="1"/>
</dbReference>
<feature type="signal peptide" evidence="1">
    <location>
        <begin position="1"/>
        <end position="24"/>
    </location>
</feature>
<protein>
    <submittedName>
        <fullName evidence="3">Sugar phosphate isomerase/epimerase</fullName>
    </submittedName>
</protein>
<keyword evidence="4" id="KW-1185">Reference proteome</keyword>
<dbReference type="EMBL" id="JACWMY010000004">
    <property type="protein sequence ID" value="MBD1363851.1"/>
    <property type="molecule type" value="Genomic_DNA"/>
</dbReference>
<evidence type="ECO:0000313" key="4">
    <source>
        <dbReference type="Proteomes" id="UP000606600"/>
    </source>
</evidence>
<dbReference type="Gene3D" id="3.20.20.150">
    <property type="entry name" value="Divalent-metal-dependent TIM barrel enzymes"/>
    <property type="match status" value="1"/>
</dbReference>
<keyword evidence="1" id="KW-0732">Signal</keyword>
<dbReference type="InterPro" id="IPR006311">
    <property type="entry name" value="TAT_signal"/>
</dbReference>
<evidence type="ECO:0000259" key="2">
    <source>
        <dbReference type="Pfam" id="PF01261"/>
    </source>
</evidence>
<feature type="domain" description="Xylose isomerase-like TIM barrel" evidence="2">
    <location>
        <begin position="53"/>
        <end position="291"/>
    </location>
</feature>
<feature type="chain" id="PRO_5045675428" evidence="1">
    <location>
        <begin position="25"/>
        <end position="343"/>
    </location>
</feature>
<dbReference type="RefSeq" id="WP_191188528.1">
    <property type="nucleotide sequence ID" value="NZ_JACWMY010000004.1"/>
</dbReference>
<dbReference type="InterPro" id="IPR013022">
    <property type="entry name" value="Xyl_isomerase-like_TIM-brl"/>
</dbReference>
<comment type="caution">
    <text evidence="3">The sequence shown here is derived from an EMBL/GenBank/DDBJ whole genome shotgun (WGS) entry which is preliminary data.</text>
</comment>
<keyword evidence="3" id="KW-0413">Isomerase</keyword>
<dbReference type="PANTHER" id="PTHR12110:SF41">
    <property type="entry name" value="INOSOSE DEHYDRATASE"/>
    <property type="match status" value="1"/>
</dbReference>
<dbReference type="Pfam" id="PF01261">
    <property type="entry name" value="AP_endonuc_2"/>
    <property type="match status" value="1"/>
</dbReference>
<accession>A0ABR7WNE6</accession>
<evidence type="ECO:0000313" key="3">
    <source>
        <dbReference type="EMBL" id="MBD1363851.1"/>
    </source>
</evidence>
<gene>
    <name evidence="3" type="ORF">IDJ77_08510</name>
</gene>
<proteinExistence type="predicted"/>
<reference evidence="3 4" key="1">
    <citation type="submission" date="2020-09" db="EMBL/GenBank/DDBJ databases">
        <title>Novel species of Mucilaginibacter isolated from a glacier on the Tibetan Plateau.</title>
        <authorList>
            <person name="Liu Q."/>
            <person name="Xin Y.-H."/>
        </authorList>
    </citation>
    <scope>NUCLEOTIDE SEQUENCE [LARGE SCALE GENOMIC DNA]</scope>
    <source>
        <strain evidence="3 4">ZT4R22</strain>
    </source>
</reference>
<evidence type="ECO:0000256" key="1">
    <source>
        <dbReference type="SAM" id="SignalP"/>
    </source>
</evidence>
<dbReference type="PANTHER" id="PTHR12110">
    <property type="entry name" value="HYDROXYPYRUVATE ISOMERASE"/>
    <property type="match status" value="1"/>
</dbReference>
<sequence>MINPYSRRKFLQTSSLLVAGTAVASAFTSKKDKPLLSFSTLGCPDWTFTQIVDFAALHGYSGLELRGIKREMDLTKVKELATPEARKDTLKLMKDKGLRFVDLGSSATLHFAEGAERQKSMDEGKRFIDLAVQLDCPFIRAFPNNFPKERDKAATMDLMVKGLLELADHAKGSKVSALIESHGDLVHSNDLEAVMKAATHPNAGLIWDVVNMWSITREAPADAYKVLKPYIRHTHIKDAKILKGDDVKKGENLQYVLLGQGDTPILEAVDILKKGGYKGYYSFEWEKLWHPELGDPAEAIANYAKDEGEVGVDILSNCMMVTLYAGHKPGALAAATNYIVFSN</sequence>
<organism evidence="3 4">
    <name type="scientific">Mucilaginibacter pankratovii</name>
    <dbReference type="NCBI Taxonomy" id="2772110"/>
    <lineage>
        <taxon>Bacteria</taxon>
        <taxon>Pseudomonadati</taxon>
        <taxon>Bacteroidota</taxon>
        <taxon>Sphingobacteriia</taxon>
        <taxon>Sphingobacteriales</taxon>
        <taxon>Sphingobacteriaceae</taxon>
        <taxon>Mucilaginibacter</taxon>
    </lineage>
</organism>